<accession>A0ABY9SW18</accession>
<evidence type="ECO:0000313" key="3">
    <source>
        <dbReference type="Proteomes" id="UP001258940"/>
    </source>
</evidence>
<reference evidence="2 3" key="1">
    <citation type="journal article" date="2023" name="J Bioinform Genom">
        <title>Complete genome sequence of the bacterium Pseudomonas shirazica hy376 from natural waters of algiers.</title>
        <authorList>
            <person name="Haffaressas Y."/>
            <person name="Seghouani N."/>
            <person name="Arzamasceva V.O."/>
            <person name="Tepeeva A.N."/>
            <person name="Vasilenko O.V."/>
        </authorList>
    </citation>
    <scope>NUCLEOTIDE SEQUENCE [LARGE SCALE GENOMIC DNA]</scope>
    <source>
        <strain evidence="2 3">HY376</strain>
    </source>
</reference>
<dbReference type="RefSeq" id="WP_309673777.1">
    <property type="nucleotide sequence ID" value="NZ_CP127845.1"/>
</dbReference>
<dbReference type="Proteomes" id="UP001258940">
    <property type="component" value="Chromosome"/>
</dbReference>
<sequence length="90" mass="10321">MLHPVDESRHDTPRRHRWRSLCLFSREQLLEQQCQLLESELAVMGEELSASREKIATSVLMWTGVRNELRQAEAELSQAKNQLQTSAGAC</sequence>
<evidence type="ECO:0000256" key="1">
    <source>
        <dbReference type="SAM" id="Coils"/>
    </source>
</evidence>
<gene>
    <name evidence="2" type="ORF">QR297_12075</name>
</gene>
<name>A0ABY9SW18_9PSED</name>
<proteinExistence type="predicted"/>
<feature type="coiled-coil region" evidence="1">
    <location>
        <begin position="27"/>
        <end position="89"/>
    </location>
</feature>
<keyword evidence="1" id="KW-0175">Coiled coil</keyword>
<evidence type="ECO:0000313" key="2">
    <source>
        <dbReference type="EMBL" id="WMY87537.1"/>
    </source>
</evidence>
<keyword evidence="3" id="KW-1185">Reference proteome</keyword>
<protein>
    <submittedName>
        <fullName evidence="2">Uncharacterized protein</fullName>
    </submittedName>
</protein>
<dbReference type="EMBL" id="CP127845">
    <property type="protein sequence ID" value="WMY87537.1"/>
    <property type="molecule type" value="Genomic_DNA"/>
</dbReference>
<organism evidence="2 3">
    <name type="scientific">Pseudomonas shirazica</name>
    <dbReference type="NCBI Taxonomy" id="1940636"/>
    <lineage>
        <taxon>Bacteria</taxon>
        <taxon>Pseudomonadati</taxon>
        <taxon>Pseudomonadota</taxon>
        <taxon>Gammaproteobacteria</taxon>
        <taxon>Pseudomonadales</taxon>
        <taxon>Pseudomonadaceae</taxon>
        <taxon>Pseudomonas</taxon>
    </lineage>
</organism>